<organism evidence="1 2">
    <name type="scientific">Paenibacillus riograndensis SBR5</name>
    <dbReference type="NCBI Taxonomy" id="1073571"/>
    <lineage>
        <taxon>Bacteria</taxon>
        <taxon>Bacillati</taxon>
        <taxon>Bacillota</taxon>
        <taxon>Bacilli</taxon>
        <taxon>Bacillales</taxon>
        <taxon>Paenibacillaceae</taxon>
        <taxon>Paenibacillus</taxon>
        <taxon>Paenibacillus sonchi group</taxon>
    </lineage>
</organism>
<dbReference type="KEGG" id="pri:PRIO_2448"/>
<protein>
    <submittedName>
        <fullName evidence="1">Uncharacterized protein</fullName>
    </submittedName>
</protein>
<evidence type="ECO:0000313" key="2">
    <source>
        <dbReference type="Proteomes" id="UP000033163"/>
    </source>
</evidence>
<accession>A0A0E4H946</accession>
<name>A0A0E4H946_9BACL</name>
<dbReference type="Proteomes" id="UP000033163">
    <property type="component" value="Chromosome I"/>
</dbReference>
<dbReference type="EMBL" id="LN831776">
    <property type="protein sequence ID" value="CQR54854.1"/>
    <property type="molecule type" value="Genomic_DNA"/>
</dbReference>
<gene>
    <name evidence="1" type="ORF">PRIO_2448</name>
</gene>
<sequence>MTLGKEYPVLSIEVYNSKVSNFSSTIGDFVIYRLRGDDGIILPYPSKLFEVTSNKMPSRWIPYKENDDIFMFIPISLAREYFWDDFYNDENDAPLDLIKEEEIIIQES</sequence>
<dbReference type="PATRIC" id="fig|1073571.4.peg.2605"/>
<proteinExistence type="predicted"/>
<evidence type="ECO:0000313" key="1">
    <source>
        <dbReference type="EMBL" id="CQR54854.1"/>
    </source>
</evidence>
<dbReference type="AlphaFoldDB" id="A0A0E4H946"/>
<reference evidence="2" key="1">
    <citation type="submission" date="2015-03" db="EMBL/GenBank/DDBJ databases">
        <authorList>
            <person name="Wibberg D."/>
        </authorList>
    </citation>
    <scope>NUCLEOTIDE SEQUENCE [LARGE SCALE GENOMIC DNA]</scope>
</reference>
<dbReference type="HOGENOM" id="CLU_2194371_0_0_9"/>